<feature type="transmembrane region" description="Helical" evidence="7">
    <location>
        <begin position="221"/>
        <end position="240"/>
    </location>
</feature>
<reference evidence="11 13" key="3">
    <citation type="submission" date="2020-02" db="EMBL/GenBank/DDBJ databases">
        <authorList>
            <person name="Kociolek L.K."/>
            <person name="Ozer E.A."/>
        </authorList>
    </citation>
    <scope>NUCLEOTIDE SEQUENCE [LARGE SCALE GENOMIC DNA]</scope>
    <source>
        <strain evidence="11 13">ATCC 14501</strain>
    </source>
</reference>
<dbReference type="InterPro" id="IPR035906">
    <property type="entry name" value="MetI-like_sf"/>
</dbReference>
<reference evidence="9 12" key="1">
    <citation type="submission" date="2014-08" db="EMBL/GenBank/DDBJ databases">
        <title>Clostridium innocuum, an unnegligible vancomycin-resistant pathogen causing extra-intestinal infections.</title>
        <authorList>
            <person name="Feng Y."/>
            <person name="Chiu C.-H."/>
        </authorList>
    </citation>
    <scope>NUCLEOTIDE SEQUENCE [LARGE SCALE GENOMIC DNA]</scope>
    <source>
        <strain evidence="9 12">AN88</strain>
    </source>
</reference>
<feature type="transmembrane region" description="Helical" evidence="7">
    <location>
        <begin position="98"/>
        <end position="120"/>
    </location>
</feature>
<dbReference type="Gene3D" id="1.10.3720.10">
    <property type="entry name" value="MetI-like"/>
    <property type="match status" value="1"/>
</dbReference>
<keyword evidence="6 7" id="KW-0472">Membrane</keyword>
<evidence type="ECO:0000256" key="7">
    <source>
        <dbReference type="RuleBase" id="RU363032"/>
    </source>
</evidence>
<sequence length="255" mass="29087">MSRHKKEAIWYTLLSLSVFIFLWYAYVTFFHIPSFILPTPTAVAKEMVFQLTQMDFYKNLLYTLSEVLFGFALSVLFGIIVGYCIGKHPHIKQLSMPLLVFFQVSPKIALIPIFIIWFGLGYGSKLFIVFIMSFFPIIEGVLLGLGHIPKEMYAYMQVLNADRRQIFTQLEFPCCIPYLLSSFKISILQAIIGATVAEWMAGQLGIGYLQSFASSTFDSPLLISGILFTILLGILLYAAVNLLEQRLQRYQEVKQ</sequence>
<accession>A0A099IBK2</accession>
<comment type="subcellular location">
    <subcellularLocation>
        <location evidence="1 7">Cell membrane</location>
        <topology evidence="1 7">Multi-pass membrane protein</topology>
    </subcellularLocation>
</comment>
<feature type="transmembrane region" description="Helical" evidence="7">
    <location>
        <begin position="9"/>
        <end position="32"/>
    </location>
</feature>
<evidence type="ECO:0000313" key="12">
    <source>
        <dbReference type="Proteomes" id="UP000030008"/>
    </source>
</evidence>
<dbReference type="PROSITE" id="PS50928">
    <property type="entry name" value="ABC_TM1"/>
    <property type="match status" value="1"/>
</dbReference>
<dbReference type="GO" id="GO:0055085">
    <property type="term" value="P:transmembrane transport"/>
    <property type="evidence" value="ECO:0007669"/>
    <property type="project" value="InterPro"/>
</dbReference>
<feature type="transmembrane region" description="Helical" evidence="7">
    <location>
        <begin position="187"/>
        <end position="209"/>
    </location>
</feature>
<comment type="similarity">
    <text evidence="7">Belongs to the binding-protein-dependent transport system permease family.</text>
</comment>
<dbReference type="Proteomes" id="UP000604383">
    <property type="component" value="Unassembled WGS sequence"/>
</dbReference>
<feature type="transmembrane region" description="Helical" evidence="7">
    <location>
        <begin position="67"/>
        <end position="86"/>
    </location>
</feature>
<evidence type="ECO:0000313" key="10">
    <source>
        <dbReference type="EMBL" id="MZH55688.1"/>
    </source>
</evidence>
<evidence type="ECO:0000256" key="5">
    <source>
        <dbReference type="ARBA" id="ARBA00022989"/>
    </source>
</evidence>
<name>A0A099IBK2_CLOIN</name>
<reference evidence="10" key="2">
    <citation type="journal article" date="2019" name="Nat. Med.">
        <title>A library of human gut bacterial isolates paired with longitudinal multiomics data enables mechanistic microbiome research.</title>
        <authorList>
            <person name="Poyet M."/>
            <person name="Groussin M."/>
            <person name="Gibbons S.M."/>
            <person name="Avila-Pacheco J."/>
            <person name="Jiang X."/>
            <person name="Kearney S.M."/>
            <person name="Perrotta A.R."/>
            <person name="Berdy B."/>
            <person name="Zhao S."/>
            <person name="Lieberman T.D."/>
            <person name="Swanson P.K."/>
            <person name="Smith M."/>
            <person name="Roesemann S."/>
            <person name="Alexander J.E."/>
            <person name="Rich S.A."/>
            <person name="Livny J."/>
            <person name="Vlamakis H."/>
            <person name="Clish C."/>
            <person name="Bullock K."/>
            <person name="Deik A."/>
            <person name="Scott J."/>
            <person name="Pierce K.A."/>
            <person name="Xavier R.J."/>
            <person name="Alm E.J."/>
        </authorList>
    </citation>
    <scope>NUCLEOTIDE SEQUENCE</scope>
    <source>
        <strain evidence="10">BIOML-A12</strain>
    </source>
</reference>
<dbReference type="PANTHER" id="PTHR30151">
    <property type="entry name" value="ALKANE SULFONATE ABC TRANSPORTER-RELATED, MEMBRANE SUBUNIT"/>
    <property type="match status" value="1"/>
</dbReference>
<dbReference type="Proteomes" id="UP000503330">
    <property type="component" value="Chromosome"/>
</dbReference>
<keyword evidence="3" id="KW-1003">Cell membrane</keyword>
<dbReference type="GeneID" id="61926521"/>
<keyword evidence="4 7" id="KW-0812">Transmembrane</keyword>
<dbReference type="InterPro" id="IPR000515">
    <property type="entry name" value="MetI-like"/>
</dbReference>
<proteinExistence type="inferred from homology"/>
<dbReference type="GO" id="GO:0005886">
    <property type="term" value="C:plasma membrane"/>
    <property type="evidence" value="ECO:0007669"/>
    <property type="project" value="UniProtKB-SubCell"/>
</dbReference>
<dbReference type="EMBL" id="CP048838">
    <property type="protein sequence ID" value="QJA03336.1"/>
    <property type="molecule type" value="Genomic_DNA"/>
</dbReference>
<dbReference type="SUPFAM" id="SSF161098">
    <property type="entry name" value="MetI-like"/>
    <property type="match status" value="1"/>
</dbReference>
<evidence type="ECO:0000313" key="11">
    <source>
        <dbReference type="EMBL" id="QJA03336.1"/>
    </source>
</evidence>
<dbReference type="RefSeq" id="WP_002610608.1">
    <property type="nucleotide sequence ID" value="NZ_BAAACC010000011.1"/>
</dbReference>
<evidence type="ECO:0000313" key="13">
    <source>
        <dbReference type="Proteomes" id="UP000503330"/>
    </source>
</evidence>
<feature type="domain" description="ABC transmembrane type-1" evidence="8">
    <location>
        <begin position="60"/>
        <end position="240"/>
    </location>
</feature>
<feature type="transmembrane region" description="Helical" evidence="7">
    <location>
        <begin position="126"/>
        <end position="146"/>
    </location>
</feature>
<evidence type="ECO:0000256" key="4">
    <source>
        <dbReference type="ARBA" id="ARBA00022692"/>
    </source>
</evidence>
<evidence type="ECO:0000259" key="8">
    <source>
        <dbReference type="PROSITE" id="PS50928"/>
    </source>
</evidence>
<evidence type="ECO:0000256" key="6">
    <source>
        <dbReference type="ARBA" id="ARBA00023136"/>
    </source>
</evidence>
<dbReference type="EMBL" id="WWTN01000010">
    <property type="protein sequence ID" value="MZH55688.1"/>
    <property type="molecule type" value="Genomic_DNA"/>
</dbReference>
<protein>
    <submittedName>
        <fullName evidence="9 10">ABC transporter permease</fullName>
    </submittedName>
</protein>
<evidence type="ECO:0000256" key="2">
    <source>
        <dbReference type="ARBA" id="ARBA00022448"/>
    </source>
</evidence>
<dbReference type="Proteomes" id="UP000030008">
    <property type="component" value="Unassembled WGS sequence"/>
</dbReference>
<dbReference type="CDD" id="cd06261">
    <property type="entry name" value="TM_PBP2"/>
    <property type="match status" value="1"/>
</dbReference>
<keyword evidence="5 7" id="KW-1133">Transmembrane helix</keyword>
<evidence type="ECO:0000256" key="3">
    <source>
        <dbReference type="ARBA" id="ARBA00022475"/>
    </source>
</evidence>
<dbReference type="AlphaFoldDB" id="A0A099IBK2"/>
<organism evidence="9 12">
    <name type="scientific">Clostridium innocuum</name>
    <dbReference type="NCBI Taxonomy" id="1522"/>
    <lineage>
        <taxon>Bacteria</taxon>
        <taxon>Bacillati</taxon>
        <taxon>Bacillota</taxon>
        <taxon>Clostridia</taxon>
        <taxon>Eubacteriales</taxon>
        <taxon>Clostridiaceae</taxon>
        <taxon>Clostridium</taxon>
    </lineage>
</organism>
<dbReference type="Pfam" id="PF00528">
    <property type="entry name" value="BPD_transp_1"/>
    <property type="match status" value="1"/>
</dbReference>
<evidence type="ECO:0000256" key="1">
    <source>
        <dbReference type="ARBA" id="ARBA00004651"/>
    </source>
</evidence>
<keyword evidence="2 7" id="KW-0813">Transport</keyword>
<dbReference type="PANTHER" id="PTHR30151:SF20">
    <property type="entry name" value="ABC TRANSPORTER PERMEASE PROTEIN HI_0355-RELATED"/>
    <property type="match status" value="1"/>
</dbReference>
<dbReference type="EMBL" id="JQIF01000001">
    <property type="protein sequence ID" value="KGJ55075.1"/>
    <property type="molecule type" value="Genomic_DNA"/>
</dbReference>
<evidence type="ECO:0000313" key="9">
    <source>
        <dbReference type="EMBL" id="KGJ55075.1"/>
    </source>
</evidence>
<gene>
    <name evidence="9" type="ORF">CIAN88_00430</name>
    <name evidence="11" type="ORF">G4D54_13250</name>
    <name evidence="10" type="ORF">GT664_07945</name>
</gene>